<comment type="caution">
    <text evidence="1">The sequence shown here is derived from an EMBL/GenBank/DDBJ whole genome shotgun (WGS) entry which is preliminary data.</text>
</comment>
<evidence type="ECO:0000313" key="1">
    <source>
        <dbReference type="EMBL" id="KAI3687807.1"/>
    </source>
</evidence>
<organism evidence="1 2">
    <name type="scientific">Smallanthus sonchifolius</name>
    <dbReference type="NCBI Taxonomy" id="185202"/>
    <lineage>
        <taxon>Eukaryota</taxon>
        <taxon>Viridiplantae</taxon>
        <taxon>Streptophyta</taxon>
        <taxon>Embryophyta</taxon>
        <taxon>Tracheophyta</taxon>
        <taxon>Spermatophyta</taxon>
        <taxon>Magnoliopsida</taxon>
        <taxon>eudicotyledons</taxon>
        <taxon>Gunneridae</taxon>
        <taxon>Pentapetalae</taxon>
        <taxon>asterids</taxon>
        <taxon>campanulids</taxon>
        <taxon>Asterales</taxon>
        <taxon>Asteraceae</taxon>
        <taxon>Asteroideae</taxon>
        <taxon>Heliantheae alliance</taxon>
        <taxon>Millerieae</taxon>
        <taxon>Smallanthus</taxon>
    </lineage>
</organism>
<dbReference type="EMBL" id="CM042044">
    <property type="protein sequence ID" value="KAI3687807.1"/>
    <property type="molecule type" value="Genomic_DNA"/>
</dbReference>
<evidence type="ECO:0000313" key="2">
    <source>
        <dbReference type="Proteomes" id="UP001056120"/>
    </source>
</evidence>
<name>A0ACB8YRA2_9ASTR</name>
<proteinExistence type="predicted"/>
<accession>A0ACB8YRA2</accession>
<protein>
    <submittedName>
        <fullName evidence="1">Uncharacterized protein</fullName>
    </submittedName>
</protein>
<gene>
    <name evidence="1" type="ORF">L1987_81510</name>
</gene>
<reference evidence="1 2" key="2">
    <citation type="journal article" date="2022" name="Mol. Ecol. Resour.">
        <title>The genomes of chicory, endive, great burdock and yacon provide insights into Asteraceae paleo-polyploidization history and plant inulin production.</title>
        <authorList>
            <person name="Fan W."/>
            <person name="Wang S."/>
            <person name="Wang H."/>
            <person name="Wang A."/>
            <person name="Jiang F."/>
            <person name="Liu H."/>
            <person name="Zhao H."/>
            <person name="Xu D."/>
            <person name="Zhang Y."/>
        </authorList>
    </citation>
    <scope>NUCLEOTIDE SEQUENCE [LARGE SCALE GENOMIC DNA]</scope>
    <source>
        <strain evidence="2">cv. Yunnan</strain>
        <tissue evidence="1">Leaves</tissue>
    </source>
</reference>
<sequence length="109" mass="13047">MEMTCHRHRVIGALKHNLTFWVCGTRGKYQNKKKRKPGTPLDLVIRRKKERGGGGGPCHRRQRKRKKKMRVISPINLESRRLKHDFIILLQFLSPWNDMDWKTTVERME</sequence>
<reference evidence="2" key="1">
    <citation type="journal article" date="2022" name="Mol. Ecol. Resour.">
        <title>The genomes of chicory, endive, great burdock and yacon provide insights into Asteraceae palaeo-polyploidization history and plant inulin production.</title>
        <authorList>
            <person name="Fan W."/>
            <person name="Wang S."/>
            <person name="Wang H."/>
            <person name="Wang A."/>
            <person name="Jiang F."/>
            <person name="Liu H."/>
            <person name="Zhao H."/>
            <person name="Xu D."/>
            <person name="Zhang Y."/>
        </authorList>
    </citation>
    <scope>NUCLEOTIDE SEQUENCE [LARGE SCALE GENOMIC DNA]</scope>
    <source>
        <strain evidence="2">cv. Yunnan</strain>
    </source>
</reference>
<dbReference type="Proteomes" id="UP001056120">
    <property type="component" value="Linkage Group LG27"/>
</dbReference>
<keyword evidence="2" id="KW-1185">Reference proteome</keyword>